<dbReference type="EMBL" id="JADKBR010000029">
    <property type="protein sequence ID" value="MBK8892471.1"/>
    <property type="molecule type" value="Genomic_DNA"/>
</dbReference>
<evidence type="ECO:0000256" key="1">
    <source>
        <dbReference type="SAM" id="MobiDB-lite"/>
    </source>
</evidence>
<reference evidence="2" key="1">
    <citation type="submission" date="2020-10" db="EMBL/GenBank/DDBJ databases">
        <title>Connecting structure to function with the recovery of over 1000 high-quality activated sludge metagenome-assembled genomes encoding full-length rRNA genes using long-read sequencing.</title>
        <authorList>
            <person name="Singleton C.M."/>
            <person name="Petriglieri F."/>
            <person name="Kristensen J.M."/>
            <person name="Kirkegaard R.H."/>
            <person name="Michaelsen T.Y."/>
            <person name="Andersen M.H."/>
            <person name="Karst S.M."/>
            <person name="Dueholm M.S."/>
            <person name="Nielsen P.H."/>
            <person name="Albertsen M."/>
        </authorList>
    </citation>
    <scope>NUCLEOTIDE SEQUENCE</scope>
    <source>
        <strain evidence="2">OdNE_18-Q3-R46-58_BAT3C.305</strain>
    </source>
</reference>
<organism evidence="2 3">
    <name type="scientific">Candidatus Dechloromonas phosphorivorans</name>
    <dbReference type="NCBI Taxonomy" id="2899244"/>
    <lineage>
        <taxon>Bacteria</taxon>
        <taxon>Pseudomonadati</taxon>
        <taxon>Pseudomonadota</taxon>
        <taxon>Betaproteobacteria</taxon>
        <taxon>Rhodocyclales</taxon>
        <taxon>Azonexaceae</taxon>
        <taxon>Dechloromonas</taxon>
    </lineage>
</organism>
<name>A0A9D7LRI7_9RHOO</name>
<feature type="region of interest" description="Disordered" evidence="1">
    <location>
        <begin position="1"/>
        <end position="59"/>
    </location>
</feature>
<sequence length="82" mass="8452">MAITINGRTDPRAAARLEGERLPSNSTTADWSPASSFFPAGTRGARVEAGGTHGGGLTAPMPGKVVALLTSSAQSGKRPRRY</sequence>
<dbReference type="Proteomes" id="UP000808146">
    <property type="component" value="Unassembled WGS sequence"/>
</dbReference>
<protein>
    <submittedName>
        <fullName evidence="2">Uncharacterized protein</fullName>
    </submittedName>
</protein>
<feature type="compositionally biased region" description="Basic and acidic residues" evidence="1">
    <location>
        <begin position="9"/>
        <end position="21"/>
    </location>
</feature>
<dbReference type="AlphaFoldDB" id="A0A9D7LRI7"/>
<feature type="compositionally biased region" description="Polar residues" evidence="1">
    <location>
        <begin position="23"/>
        <end position="35"/>
    </location>
</feature>
<gene>
    <name evidence="2" type="ORF">IPN75_20020</name>
</gene>
<comment type="caution">
    <text evidence="2">The sequence shown here is derived from an EMBL/GenBank/DDBJ whole genome shotgun (WGS) entry which is preliminary data.</text>
</comment>
<evidence type="ECO:0000313" key="3">
    <source>
        <dbReference type="Proteomes" id="UP000808146"/>
    </source>
</evidence>
<accession>A0A9D7LRI7</accession>
<evidence type="ECO:0000313" key="2">
    <source>
        <dbReference type="EMBL" id="MBK8892471.1"/>
    </source>
</evidence>
<proteinExistence type="predicted"/>